<dbReference type="InterPro" id="IPR009506">
    <property type="entry name" value="YjiS-like"/>
</dbReference>
<dbReference type="EMBL" id="FOZW01000014">
    <property type="protein sequence ID" value="SFT19838.1"/>
    <property type="molecule type" value="Genomic_DNA"/>
</dbReference>
<evidence type="ECO:0000259" key="1">
    <source>
        <dbReference type="Pfam" id="PF06568"/>
    </source>
</evidence>
<name>A0A1I6W1H7_9RHOB</name>
<feature type="domain" description="YjiS-like" evidence="1">
    <location>
        <begin position="30"/>
        <end position="54"/>
    </location>
</feature>
<dbReference type="Proteomes" id="UP000199392">
    <property type="component" value="Unassembled WGS sequence"/>
</dbReference>
<sequence length="71" mass="8302">MPRDIALPRARLTRRRPSLLALLTGFFAIARQRRKLAALDDHQLQDLGLTRSQALEEARRGFWDAPNHWRL</sequence>
<keyword evidence="3" id="KW-1185">Reference proteome</keyword>
<proteinExistence type="predicted"/>
<dbReference type="STRING" id="311180.SAMN04488050_11425"/>
<evidence type="ECO:0000313" key="2">
    <source>
        <dbReference type="EMBL" id="SFT19838.1"/>
    </source>
</evidence>
<dbReference type="AlphaFoldDB" id="A0A1I6W1H7"/>
<organism evidence="2 3">
    <name type="scientific">Alloyangia pacifica</name>
    <dbReference type="NCBI Taxonomy" id="311180"/>
    <lineage>
        <taxon>Bacteria</taxon>
        <taxon>Pseudomonadati</taxon>
        <taxon>Pseudomonadota</taxon>
        <taxon>Alphaproteobacteria</taxon>
        <taxon>Rhodobacterales</taxon>
        <taxon>Roseobacteraceae</taxon>
        <taxon>Alloyangia</taxon>
    </lineage>
</organism>
<accession>A0A1I6W1H7</accession>
<protein>
    <submittedName>
        <fullName evidence="2">Uncharacterized conserved protein YjiS, DUF1127 family</fullName>
    </submittedName>
</protein>
<dbReference type="RefSeq" id="WP_092429590.1">
    <property type="nucleotide sequence ID" value="NZ_FNCL01000015.1"/>
</dbReference>
<reference evidence="3" key="1">
    <citation type="submission" date="2016-10" db="EMBL/GenBank/DDBJ databases">
        <authorList>
            <person name="Varghese N."/>
            <person name="Submissions S."/>
        </authorList>
    </citation>
    <scope>NUCLEOTIDE SEQUENCE [LARGE SCALE GENOMIC DNA]</scope>
    <source>
        <strain evidence="3">DSM 26894</strain>
    </source>
</reference>
<evidence type="ECO:0000313" key="3">
    <source>
        <dbReference type="Proteomes" id="UP000199392"/>
    </source>
</evidence>
<dbReference type="Pfam" id="PF06568">
    <property type="entry name" value="YjiS-like"/>
    <property type="match status" value="1"/>
</dbReference>
<gene>
    <name evidence="2" type="ORF">SAMN04488050_11425</name>
</gene>